<reference evidence="5 6" key="1">
    <citation type="journal article" date="2007" name="PLoS Pathog.">
        <title>Genome sequence of Babesia bovis and comparative analysis of apicomplexan hemoprotozoa.</title>
        <authorList>
            <person name="Brayton K.A."/>
            <person name="Lau A.O.T."/>
            <person name="Herndon D.R."/>
            <person name="Hannick L."/>
            <person name="Kappmeyer L.S."/>
            <person name="Berens S.J."/>
            <person name="Bidwell S.L."/>
            <person name="Brown W.C."/>
            <person name="Crabtree J."/>
            <person name="Fadrosh D."/>
            <person name="Feldblum T."/>
            <person name="Forberger H.A."/>
            <person name="Haas B.J."/>
            <person name="Howell J.M."/>
            <person name="Khouri H."/>
            <person name="Koo H."/>
            <person name="Mann D.J."/>
            <person name="Norimine J."/>
            <person name="Paulsen I.T."/>
            <person name="Radune D."/>
            <person name="Ren Q."/>
            <person name="Smith R.K. Jr."/>
            <person name="Suarez C.E."/>
            <person name="White O."/>
            <person name="Wortman J.R."/>
            <person name="Knowles D.P. Jr."/>
            <person name="McElwain T.F."/>
            <person name="Nene V.M."/>
        </authorList>
    </citation>
    <scope>NUCLEOTIDE SEQUENCE [LARGE SCALE GENOMIC DNA]</scope>
    <source>
        <strain evidence="5">T2Bo</strain>
    </source>
</reference>
<dbReference type="InterPro" id="IPR012677">
    <property type="entry name" value="Nucleotide-bd_a/b_plait_sf"/>
</dbReference>
<evidence type="ECO:0000313" key="4">
    <source>
        <dbReference type="EMBL" id="BAN64825.1"/>
    </source>
</evidence>
<dbReference type="AlphaFoldDB" id="A7AR72"/>
<dbReference type="InterPro" id="IPR050907">
    <property type="entry name" value="SRSF"/>
</dbReference>
<dbReference type="InterPro" id="IPR000504">
    <property type="entry name" value="RRM_dom"/>
</dbReference>
<evidence type="ECO:0000256" key="2">
    <source>
        <dbReference type="SAM" id="MobiDB-lite"/>
    </source>
</evidence>
<dbReference type="SMART" id="SM00360">
    <property type="entry name" value="RRM"/>
    <property type="match status" value="1"/>
</dbReference>
<organism evidence="5 6">
    <name type="scientific">Babesia bovis</name>
    <dbReference type="NCBI Taxonomy" id="5865"/>
    <lineage>
        <taxon>Eukaryota</taxon>
        <taxon>Sar</taxon>
        <taxon>Alveolata</taxon>
        <taxon>Apicomplexa</taxon>
        <taxon>Aconoidasida</taxon>
        <taxon>Piroplasmida</taxon>
        <taxon>Babesiidae</taxon>
        <taxon>Babesia</taxon>
    </lineage>
</organism>
<evidence type="ECO:0000313" key="6">
    <source>
        <dbReference type="Proteomes" id="UP000002173"/>
    </source>
</evidence>
<dbReference type="PANTHER" id="PTHR23147">
    <property type="entry name" value="SERINE/ARGININE RICH SPLICING FACTOR"/>
    <property type="match status" value="1"/>
</dbReference>
<protein>
    <submittedName>
        <fullName evidence="5">Splicing factor, arginine/serine-rich 3, putative</fullName>
    </submittedName>
</protein>
<reference evidence="6" key="4">
    <citation type="journal article" date="2020" name="Data Brief">
        <title>Transcriptome dataset of Babesia bovis life stages within vertebrate and invertebrate hosts.</title>
        <authorList>
            <person name="Ueti M.W."/>
            <person name="Johnson W.C."/>
            <person name="Kappmeyer L.S."/>
            <person name="Herndon D.R."/>
            <person name="Mousel M.R."/>
            <person name="Reif K.E."/>
            <person name="Taus N.S."/>
            <person name="Ifeonu O.O."/>
            <person name="Silva J.C."/>
            <person name="Suarez C.E."/>
            <person name="Brayton K.A."/>
        </authorList>
    </citation>
    <scope>NUCLEOTIDE SEQUENCE [LARGE SCALE GENOMIC DNA]</scope>
</reference>
<feature type="compositionally biased region" description="Basic residues" evidence="2">
    <location>
        <begin position="102"/>
        <end position="126"/>
    </location>
</feature>
<gene>
    <name evidence="4 5" type="ORF">BBOV_IV006850</name>
</gene>
<dbReference type="EMBL" id="AK442330">
    <property type="protein sequence ID" value="BAN66124.1"/>
    <property type="molecule type" value="mRNA"/>
</dbReference>
<dbReference type="CDD" id="cd12373">
    <property type="entry name" value="RRM_SRSF3_like"/>
    <property type="match status" value="1"/>
</dbReference>
<proteinExistence type="evidence at transcript level"/>
<dbReference type="GO" id="GO:0003723">
    <property type="term" value="F:RNA binding"/>
    <property type="evidence" value="ECO:0007669"/>
    <property type="project" value="UniProtKB-UniRule"/>
</dbReference>
<dbReference type="Gene3D" id="3.30.70.330">
    <property type="match status" value="1"/>
</dbReference>
<evidence type="ECO:0000256" key="1">
    <source>
        <dbReference type="PROSITE-ProRule" id="PRU00176"/>
    </source>
</evidence>
<dbReference type="SMART" id="SM00361">
    <property type="entry name" value="RRM_1"/>
    <property type="match status" value="1"/>
</dbReference>
<dbReference type="InterPro" id="IPR003954">
    <property type="entry name" value="RRM_euk-type"/>
</dbReference>
<feature type="compositionally biased region" description="Basic residues" evidence="2">
    <location>
        <begin position="85"/>
        <end position="94"/>
    </location>
</feature>
<name>A7AR72_BABBO</name>
<dbReference type="RefSeq" id="XP_001610609.1">
    <property type="nucleotide sequence ID" value="XM_001610559.1"/>
</dbReference>
<dbReference type="STRING" id="5865.A7AR72"/>
<reference evidence="5" key="2">
    <citation type="submission" date="2007-08" db="EMBL/GenBank/DDBJ databases">
        <authorList>
            <person name="Nene V."/>
        </authorList>
    </citation>
    <scope>NUCLEOTIDE SEQUENCE</scope>
    <source>
        <strain evidence="5">T2Bo</strain>
    </source>
</reference>
<dbReference type="KEGG" id="bbo:BBOV_IV006850"/>
<dbReference type="EMBL" id="AAXT01000002">
    <property type="protein sequence ID" value="EDO07041.1"/>
    <property type="molecule type" value="Genomic_DNA"/>
</dbReference>
<dbReference type="GeneID" id="5478843"/>
<dbReference type="SUPFAM" id="SSF54928">
    <property type="entry name" value="RNA-binding domain, RBD"/>
    <property type="match status" value="1"/>
</dbReference>
<dbReference type="VEuPathDB" id="PiroplasmaDB:BBOV_IV006850"/>
<feature type="domain" description="RRM" evidence="3">
    <location>
        <begin position="11"/>
        <end position="84"/>
    </location>
</feature>
<dbReference type="InterPro" id="IPR035979">
    <property type="entry name" value="RBD_domain_sf"/>
</dbReference>
<evidence type="ECO:0000313" key="5">
    <source>
        <dbReference type="EMBL" id="EDO07041.1"/>
    </source>
</evidence>
<keyword evidence="1" id="KW-0694">RNA-binding</keyword>
<dbReference type="PROSITE" id="PS50102">
    <property type="entry name" value="RRM"/>
    <property type="match status" value="1"/>
</dbReference>
<reference evidence="6" key="5">
    <citation type="journal article" date="2021" name="Int. J. Parasitol.">
        <title>Comparative analysis of gene expression between Babesia bovis blood stages and kinetes allowed by improved genome annotation.</title>
        <authorList>
            <person name="Ueti M.W."/>
            <person name="Johnson W.C."/>
            <person name="Kappmeyer L.S."/>
            <person name="Herndon D.R."/>
            <person name="Mousel M.R."/>
            <person name="Reif K.E."/>
            <person name="Taus N.S."/>
            <person name="Ifeonu O.O."/>
            <person name="Silva J.C."/>
            <person name="Suarez C.E."/>
            <person name="Brayton K.A."/>
        </authorList>
    </citation>
    <scope>NUCLEOTIDE SEQUENCE [LARGE SCALE GENOMIC DNA]</scope>
</reference>
<dbReference type="Proteomes" id="UP000002173">
    <property type="component" value="Unassembled WGS sequence"/>
</dbReference>
<dbReference type="FunFam" id="3.30.70.330:FF:001074">
    <property type="entry name" value="Splicing factor, arginine/serine-rich 7"/>
    <property type="match status" value="1"/>
</dbReference>
<sequence>MGSRFESTEGRKVYIGNLNPEATVEDVESLFSKFGTIGNIWVARRPPGFAFVTFEDPRDATDAIEELDGSEYKGQNLKVELSKGPRQRHRRERSRGRDPYRRRSPRRHSRSRSRSRSHSAGRRIRSRSPSYGRHDSRDRH</sequence>
<dbReference type="EMBL" id="AK441031">
    <property type="protein sequence ID" value="BAN64825.1"/>
    <property type="molecule type" value="mRNA"/>
</dbReference>
<dbReference type="Pfam" id="PF00076">
    <property type="entry name" value="RRM_1"/>
    <property type="match status" value="1"/>
</dbReference>
<feature type="region of interest" description="Disordered" evidence="2">
    <location>
        <begin position="66"/>
        <end position="140"/>
    </location>
</feature>
<reference evidence="4" key="3">
    <citation type="journal article" date="2014" name="BMC Genomics">
        <title>The Babesia bovis gene and promoter model: an update from full-length EST analysis.</title>
        <authorList>
            <person name="Yamagishi J."/>
            <person name="Wakaguri H."/>
            <person name="Yokoyama N."/>
            <person name="Yamashita R."/>
            <person name="Suzuki Y."/>
            <person name="Xuan X."/>
            <person name="Igarashi I."/>
        </authorList>
    </citation>
    <scope>NUCLEOTIDE SEQUENCE</scope>
    <source>
        <strain evidence="4">Texas</strain>
    </source>
</reference>
<dbReference type="OMA" id="IMHRDCP"/>
<keyword evidence="6" id="KW-1185">Reference proteome</keyword>
<evidence type="ECO:0000259" key="3">
    <source>
        <dbReference type="PROSITE" id="PS50102"/>
    </source>
</evidence>
<dbReference type="eggNOG" id="KOG0107">
    <property type="taxonomic scope" value="Eukaryota"/>
</dbReference>
<accession>A7AR72</accession>